<dbReference type="Gene3D" id="3.30.40.10">
    <property type="entry name" value="Zinc/RING finger domain, C3HC4 (zinc finger)"/>
    <property type="match status" value="1"/>
</dbReference>
<dbReference type="EMBL" id="CAKOGP040001446">
    <property type="protein sequence ID" value="CAJ1945587.1"/>
    <property type="molecule type" value="Genomic_DNA"/>
</dbReference>
<dbReference type="Pfam" id="PF13639">
    <property type="entry name" value="zf-RING_2"/>
    <property type="match status" value="1"/>
</dbReference>
<dbReference type="PANTHER" id="PTHR45969:SF69">
    <property type="entry name" value="FINGER DOMAIN PROTEIN, PUTATIVE (AFU_ORTHOLOGUE AFUA_3G12190)-RELATED"/>
    <property type="match status" value="1"/>
</dbReference>
<dbReference type="PROSITE" id="PS50089">
    <property type="entry name" value="ZF_RING_2"/>
    <property type="match status" value="1"/>
</dbReference>
<feature type="domain" description="RING-type" evidence="7">
    <location>
        <begin position="222"/>
        <end position="262"/>
    </location>
</feature>
<dbReference type="InterPro" id="IPR001841">
    <property type="entry name" value="Znf_RING"/>
</dbReference>
<dbReference type="AlphaFoldDB" id="A0AAD2CTX7"/>
<keyword evidence="9" id="KW-1185">Reference proteome</keyword>
<evidence type="ECO:0000259" key="7">
    <source>
        <dbReference type="PROSITE" id="PS50089"/>
    </source>
</evidence>
<gene>
    <name evidence="8" type="ORF">CYCCA115_LOCUS9731</name>
</gene>
<dbReference type="GO" id="GO:0008270">
    <property type="term" value="F:zinc ion binding"/>
    <property type="evidence" value="ECO:0007669"/>
    <property type="project" value="UniProtKB-KW"/>
</dbReference>
<dbReference type="SMART" id="SM00184">
    <property type="entry name" value="RING"/>
    <property type="match status" value="1"/>
</dbReference>
<comment type="caution">
    <text evidence="8">The sequence shown here is derived from an EMBL/GenBank/DDBJ whole genome shotgun (WGS) entry which is preliminary data.</text>
</comment>
<evidence type="ECO:0000256" key="4">
    <source>
        <dbReference type="PROSITE-ProRule" id="PRU00175"/>
    </source>
</evidence>
<keyword evidence="6" id="KW-0732">Signal</keyword>
<dbReference type="GO" id="GO:0061630">
    <property type="term" value="F:ubiquitin protein ligase activity"/>
    <property type="evidence" value="ECO:0007669"/>
    <property type="project" value="TreeGrafter"/>
</dbReference>
<dbReference type="Proteomes" id="UP001295423">
    <property type="component" value="Unassembled WGS sequence"/>
</dbReference>
<protein>
    <recommendedName>
        <fullName evidence="7">RING-type domain-containing protein</fullName>
    </recommendedName>
</protein>
<evidence type="ECO:0000256" key="3">
    <source>
        <dbReference type="ARBA" id="ARBA00022833"/>
    </source>
</evidence>
<dbReference type="PANTHER" id="PTHR45969">
    <property type="entry name" value="RING ZINC FINGER PROTEIN-RELATED"/>
    <property type="match status" value="1"/>
</dbReference>
<feature type="region of interest" description="Disordered" evidence="5">
    <location>
        <begin position="272"/>
        <end position="299"/>
    </location>
</feature>
<dbReference type="GO" id="GO:0016567">
    <property type="term" value="P:protein ubiquitination"/>
    <property type="evidence" value="ECO:0007669"/>
    <property type="project" value="TreeGrafter"/>
</dbReference>
<proteinExistence type="predicted"/>
<feature type="compositionally biased region" description="Low complexity" evidence="5">
    <location>
        <begin position="273"/>
        <end position="285"/>
    </location>
</feature>
<dbReference type="InterPro" id="IPR013083">
    <property type="entry name" value="Znf_RING/FYVE/PHD"/>
</dbReference>
<organism evidence="8 9">
    <name type="scientific">Cylindrotheca closterium</name>
    <dbReference type="NCBI Taxonomy" id="2856"/>
    <lineage>
        <taxon>Eukaryota</taxon>
        <taxon>Sar</taxon>
        <taxon>Stramenopiles</taxon>
        <taxon>Ochrophyta</taxon>
        <taxon>Bacillariophyta</taxon>
        <taxon>Bacillariophyceae</taxon>
        <taxon>Bacillariophycidae</taxon>
        <taxon>Bacillariales</taxon>
        <taxon>Bacillariaceae</taxon>
        <taxon>Cylindrotheca</taxon>
    </lineage>
</organism>
<dbReference type="SUPFAM" id="SSF57850">
    <property type="entry name" value="RING/U-box"/>
    <property type="match status" value="1"/>
</dbReference>
<name>A0AAD2CTX7_9STRA</name>
<evidence type="ECO:0000256" key="6">
    <source>
        <dbReference type="SAM" id="SignalP"/>
    </source>
</evidence>
<evidence type="ECO:0000313" key="9">
    <source>
        <dbReference type="Proteomes" id="UP001295423"/>
    </source>
</evidence>
<evidence type="ECO:0000313" key="8">
    <source>
        <dbReference type="EMBL" id="CAJ1945587.1"/>
    </source>
</evidence>
<keyword evidence="2 4" id="KW-0863">Zinc-finger</keyword>
<accession>A0AAD2CTX7</accession>
<keyword evidence="1" id="KW-0479">Metal-binding</keyword>
<feature type="signal peptide" evidence="6">
    <location>
        <begin position="1"/>
        <end position="23"/>
    </location>
</feature>
<reference evidence="8" key="1">
    <citation type="submission" date="2023-08" db="EMBL/GenBank/DDBJ databases">
        <authorList>
            <person name="Audoor S."/>
            <person name="Bilcke G."/>
        </authorList>
    </citation>
    <scope>NUCLEOTIDE SEQUENCE</scope>
</reference>
<evidence type="ECO:0000256" key="1">
    <source>
        <dbReference type="ARBA" id="ARBA00022723"/>
    </source>
</evidence>
<feature type="chain" id="PRO_5042253830" description="RING-type domain-containing protein" evidence="6">
    <location>
        <begin position="24"/>
        <end position="299"/>
    </location>
</feature>
<keyword evidence="3" id="KW-0862">Zinc</keyword>
<sequence>MTQLPSLSFTLLFALTRVGSAAAYYSQICPVTTVVELIEIKNESTSITEYHYQQTNQEIGSNTTAIFRECQCPGPIKHDPFVCPYHTNLCAIPVDVNDSVLCFEDDASTVLVRNIWPLVCLWYIFLCLLCFSYKGRHAITYCVQRCFPNTNGMLVDRILEHHNTIRLHYMNFWNANHPNANASNEEECGELILKTKAYKAEEHVKLEDNLQDLEEDDPSICCTICFGPLQEGDRIASLECKHIFHVECIKGWVQRKNTCPLCATQIAKPRKPSASASASNSNTAAVQNDDTAELESNAV</sequence>
<evidence type="ECO:0000256" key="2">
    <source>
        <dbReference type="ARBA" id="ARBA00022771"/>
    </source>
</evidence>
<evidence type="ECO:0000256" key="5">
    <source>
        <dbReference type="SAM" id="MobiDB-lite"/>
    </source>
</evidence>